<keyword evidence="1" id="KW-0472">Membrane</keyword>
<accession>A0ABX8GF82</accession>
<gene>
    <name evidence="3" type="ORF">KKR89_09125</name>
</gene>
<dbReference type="Pfam" id="PF25362">
    <property type="entry name" value="bPH_11"/>
    <property type="match status" value="1"/>
</dbReference>
<dbReference type="RefSeq" id="WP_208195069.1">
    <property type="nucleotide sequence ID" value="NZ_CP076023.1"/>
</dbReference>
<protein>
    <recommendedName>
        <fullName evidence="2">PH domain-containing protein</fullName>
    </recommendedName>
</protein>
<evidence type="ECO:0000313" key="4">
    <source>
        <dbReference type="Proteomes" id="UP000679335"/>
    </source>
</evidence>
<keyword evidence="1" id="KW-1133">Transmembrane helix</keyword>
<evidence type="ECO:0000256" key="1">
    <source>
        <dbReference type="SAM" id="Phobius"/>
    </source>
</evidence>
<keyword evidence="4" id="KW-1185">Reference proteome</keyword>
<reference evidence="3 4" key="1">
    <citation type="submission" date="2021-05" db="EMBL/GenBank/DDBJ databases">
        <title>Novel species in genus Cellulomonas.</title>
        <authorList>
            <person name="Zhang G."/>
        </authorList>
    </citation>
    <scope>NUCLEOTIDE SEQUENCE [LARGE SCALE GENOMIC DNA]</scope>
    <source>
        <strain evidence="4">zg-ZUI157</strain>
    </source>
</reference>
<dbReference type="InterPro" id="IPR057446">
    <property type="entry name" value="PH_bac"/>
</dbReference>
<sequence>MPVWLSVTVLAALAVLGLWGMWHGWRARGRRTAALVPTLPDVPGTRGAPLTDDLEAVYVSSTRSGDWLDRVVAHDLGVRSPARVRVHADGVLVARTGARDVWVPAGALSAVGTTSGQAGKFVGRDELVVLTWVPDATSGTAIDTALQVRHDDARAALLAAVRTLPAAPTDTDTTPSAAQEEQA</sequence>
<feature type="transmembrane region" description="Helical" evidence="1">
    <location>
        <begin position="6"/>
        <end position="25"/>
    </location>
</feature>
<proteinExistence type="predicted"/>
<feature type="domain" description="PH" evidence="2">
    <location>
        <begin position="36"/>
        <end position="161"/>
    </location>
</feature>
<dbReference type="Proteomes" id="UP000679335">
    <property type="component" value="Chromosome"/>
</dbReference>
<evidence type="ECO:0000313" key="3">
    <source>
        <dbReference type="EMBL" id="QWC14560.1"/>
    </source>
</evidence>
<name>A0ABX8GF82_9CELL</name>
<organism evidence="3 4">
    <name type="scientific">Cellulomonas dongxiuzhuiae</name>
    <dbReference type="NCBI Taxonomy" id="2819979"/>
    <lineage>
        <taxon>Bacteria</taxon>
        <taxon>Bacillati</taxon>
        <taxon>Actinomycetota</taxon>
        <taxon>Actinomycetes</taxon>
        <taxon>Micrococcales</taxon>
        <taxon>Cellulomonadaceae</taxon>
        <taxon>Cellulomonas</taxon>
    </lineage>
</organism>
<keyword evidence="1" id="KW-0812">Transmembrane</keyword>
<dbReference type="EMBL" id="CP076023">
    <property type="protein sequence ID" value="QWC14560.1"/>
    <property type="molecule type" value="Genomic_DNA"/>
</dbReference>
<evidence type="ECO:0000259" key="2">
    <source>
        <dbReference type="Pfam" id="PF25362"/>
    </source>
</evidence>